<dbReference type="OrthoDB" id="9880265at2"/>
<dbReference type="EMBL" id="FWFD01000013">
    <property type="protein sequence ID" value="SLM86092.1"/>
    <property type="molecule type" value="Genomic_DNA"/>
</dbReference>
<feature type="transmembrane region" description="Helical" evidence="1">
    <location>
        <begin position="232"/>
        <end position="251"/>
    </location>
</feature>
<reference evidence="4" key="1">
    <citation type="submission" date="2017-02" db="EMBL/GenBank/DDBJ databases">
        <authorList>
            <person name="Dridi B."/>
        </authorList>
    </citation>
    <scope>NUCLEOTIDE SEQUENCE [LARGE SCALE GENOMIC DNA]</scope>
    <source>
        <strain evidence="4">bH819</strain>
    </source>
</reference>
<keyword evidence="1" id="KW-0812">Transmembrane</keyword>
<gene>
    <name evidence="3" type="ORF">FM121_08390</name>
</gene>
<keyword evidence="1" id="KW-0472">Membrane</keyword>
<accession>A0A1X6WPD8</accession>
<keyword evidence="1" id="KW-1133">Transmembrane helix</keyword>
<proteinExistence type="predicted"/>
<feature type="signal peptide" evidence="2">
    <location>
        <begin position="1"/>
        <end position="23"/>
    </location>
</feature>
<evidence type="ECO:0000256" key="2">
    <source>
        <dbReference type="SAM" id="SignalP"/>
    </source>
</evidence>
<sequence length="257" mass="29241">MKKINAIILFSFFILLTIPTAFHAETTKQKKLPESKTTEVVYALTKGGKNLEPADFIPAIEEEYQIKIKDISFSKNHRANTMTSGILKTELDFTTTSGDSYQEKLPYLIEKEKPTISIDDISYNTRNNQLSFKTSNRSTDVYMLSDGKIYTCPTDNNGFFKGKYNPHEMPTSIKLISFNDDGDYSDEYILTLKSGDISQKTLKHTAVSYNKTKHNQQSLDVIGEHRSKRTTISLITLIILIVLFLSSKSYFSAKRQN</sequence>
<dbReference type="RefSeq" id="WP_086951726.1">
    <property type="nucleotide sequence ID" value="NZ_FWFD01000013.1"/>
</dbReference>
<feature type="chain" id="PRO_5012326782" evidence="2">
    <location>
        <begin position="24"/>
        <end position="257"/>
    </location>
</feature>
<keyword evidence="4" id="KW-1185">Reference proteome</keyword>
<organism evidence="3 4">
    <name type="scientific">Vagococcus fluvialis bH819</name>
    <dbReference type="NCBI Taxonomy" id="1255619"/>
    <lineage>
        <taxon>Bacteria</taxon>
        <taxon>Bacillati</taxon>
        <taxon>Bacillota</taxon>
        <taxon>Bacilli</taxon>
        <taxon>Lactobacillales</taxon>
        <taxon>Enterococcaceae</taxon>
        <taxon>Vagococcus</taxon>
    </lineage>
</organism>
<evidence type="ECO:0000256" key="1">
    <source>
        <dbReference type="SAM" id="Phobius"/>
    </source>
</evidence>
<protein>
    <submittedName>
        <fullName evidence="3">Uncharacterized protein</fullName>
    </submittedName>
</protein>
<evidence type="ECO:0000313" key="3">
    <source>
        <dbReference type="EMBL" id="SLM86092.1"/>
    </source>
</evidence>
<keyword evidence="2" id="KW-0732">Signal</keyword>
<name>A0A1X6WPD8_9ENTE</name>
<dbReference type="Proteomes" id="UP000195918">
    <property type="component" value="Unassembled WGS sequence"/>
</dbReference>
<evidence type="ECO:0000313" key="4">
    <source>
        <dbReference type="Proteomes" id="UP000195918"/>
    </source>
</evidence>
<dbReference type="AlphaFoldDB" id="A0A1X6WPD8"/>